<dbReference type="Proteomes" id="UP000325743">
    <property type="component" value="Chromosome 2"/>
</dbReference>
<protein>
    <submittedName>
        <fullName evidence="1">DUF3168 domain-containing protein</fullName>
    </submittedName>
</protein>
<accession>A0A5P3VMK2</accession>
<evidence type="ECO:0000313" key="2">
    <source>
        <dbReference type="Proteomes" id="UP000325743"/>
    </source>
</evidence>
<dbReference type="EMBL" id="CP032519">
    <property type="protein sequence ID" value="QEZ47185.1"/>
    <property type="molecule type" value="Genomic_DNA"/>
</dbReference>
<evidence type="ECO:0000313" key="1">
    <source>
        <dbReference type="EMBL" id="QEZ47185.1"/>
    </source>
</evidence>
<dbReference type="AlphaFoldDB" id="A0A5P3VMK2"/>
<organism evidence="1 2">
    <name type="scientific">Cupriavidus oxalaticus</name>
    <dbReference type="NCBI Taxonomy" id="96344"/>
    <lineage>
        <taxon>Bacteria</taxon>
        <taxon>Pseudomonadati</taxon>
        <taxon>Pseudomonadota</taxon>
        <taxon>Betaproteobacteria</taxon>
        <taxon>Burkholderiales</taxon>
        <taxon>Burkholderiaceae</taxon>
        <taxon>Cupriavidus</taxon>
    </lineage>
</organism>
<proteinExistence type="predicted"/>
<name>A0A5P3VMK2_9BURK</name>
<gene>
    <name evidence="1" type="ORF">D2917_23835</name>
</gene>
<sequence>MANSAEAVVVAALAGIGVKAYPDVAPLGATKPYITYQAVGGQDVNDLSGPADLENQRMQINAWSETRAATVATMRAARSALAAAGALPIGAPVSEYEQDTKLYGSRLDFSLWFKP</sequence>
<dbReference type="InterPro" id="IPR021508">
    <property type="entry name" value="Gp17-like"/>
</dbReference>
<reference evidence="1 2" key="1">
    <citation type="submission" date="2018-09" db="EMBL/GenBank/DDBJ databases">
        <title>Complete genome sequence of Cupriavidus oxalaticus T2, a bacterium capable of phenol tolerance and degradation.</title>
        <authorList>
            <person name="Yan J."/>
        </authorList>
    </citation>
    <scope>NUCLEOTIDE SEQUENCE [LARGE SCALE GENOMIC DNA]</scope>
    <source>
        <strain evidence="1 2">T2</strain>
    </source>
</reference>
<dbReference type="Pfam" id="PF11367">
    <property type="entry name" value="Tail_completion_gp17"/>
    <property type="match status" value="1"/>
</dbReference>